<dbReference type="InterPro" id="IPR007110">
    <property type="entry name" value="Ig-like_dom"/>
</dbReference>
<name>A0AA97K9Q8_EUBMA</name>
<evidence type="ECO:0000256" key="5">
    <source>
        <dbReference type="SAM" id="MobiDB-lite"/>
    </source>
</evidence>
<evidence type="ECO:0000256" key="2">
    <source>
        <dbReference type="ARBA" id="ARBA00022729"/>
    </source>
</evidence>
<dbReference type="SUPFAM" id="SSF48726">
    <property type="entry name" value="Immunoglobulin"/>
    <property type="match status" value="2"/>
</dbReference>
<keyword evidence="6" id="KW-0812">Transmembrane</keyword>
<dbReference type="SMART" id="SM00409">
    <property type="entry name" value="IG"/>
    <property type="match status" value="2"/>
</dbReference>
<keyword evidence="4" id="KW-0325">Glycoprotein</keyword>
<dbReference type="PANTHER" id="PTHR12080">
    <property type="entry name" value="SIGNALING LYMPHOCYTIC ACTIVATION MOLECULE"/>
    <property type="match status" value="1"/>
</dbReference>
<evidence type="ECO:0000313" key="10">
    <source>
        <dbReference type="RefSeq" id="XP_054852517.1"/>
    </source>
</evidence>
<dbReference type="InterPro" id="IPR036179">
    <property type="entry name" value="Ig-like_dom_sf"/>
</dbReference>
<dbReference type="Gene3D" id="2.60.40.10">
    <property type="entry name" value="Immunoglobulins"/>
    <property type="match status" value="2"/>
</dbReference>
<feature type="domain" description="Ig-like" evidence="8">
    <location>
        <begin position="142"/>
        <end position="205"/>
    </location>
</feature>
<dbReference type="PANTHER" id="PTHR12080:SF55">
    <property type="entry name" value="LYMPHOCYTE FUNCTION-ASSOCIATED ANTIGEN 3"/>
    <property type="match status" value="1"/>
</dbReference>
<evidence type="ECO:0000313" key="9">
    <source>
        <dbReference type="Proteomes" id="UP001190640"/>
    </source>
</evidence>
<evidence type="ECO:0000256" key="7">
    <source>
        <dbReference type="SAM" id="SignalP"/>
    </source>
</evidence>
<feature type="region of interest" description="Disordered" evidence="5">
    <location>
        <begin position="302"/>
        <end position="321"/>
    </location>
</feature>
<keyword evidence="3 6" id="KW-0472">Membrane</keyword>
<evidence type="ECO:0000256" key="1">
    <source>
        <dbReference type="ARBA" id="ARBA00004370"/>
    </source>
</evidence>
<protein>
    <submittedName>
        <fullName evidence="10">T-lymphocyte surface antigen Ly-9-like isoform X1</fullName>
    </submittedName>
</protein>
<accession>A0AA97K9Q8</accession>
<dbReference type="InterPro" id="IPR013783">
    <property type="entry name" value="Ig-like_fold"/>
</dbReference>
<dbReference type="GO" id="GO:0016020">
    <property type="term" value="C:membrane"/>
    <property type="evidence" value="ECO:0007669"/>
    <property type="project" value="UniProtKB-SubCell"/>
</dbReference>
<dbReference type="RefSeq" id="XP_054852517.1">
    <property type="nucleotide sequence ID" value="XM_054996542.1"/>
</dbReference>
<feature type="region of interest" description="Disordered" evidence="5">
    <location>
        <begin position="212"/>
        <end position="236"/>
    </location>
</feature>
<dbReference type="PROSITE" id="PS50835">
    <property type="entry name" value="IG_LIKE"/>
    <property type="match status" value="1"/>
</dbReference>
<keyword evidence="6" id="KW-1133">Transmembrane helix</keyword>
<dbReference type="InterPro" id="IPR015631">
    <property type="entry name" value="CD2/SLAM_rcpt"/>
</dbReference>
<feature type="transmembrane region" description="Helical" evidence="6">
    <location>
        <begin position="241"/>
        <end position="263"/>
    </location>
</feature>
<evidence type="ECO:0000256" key="6">
    <source>
        <dbReference type="SAM" id="Phobius"/>
    </source>
</evidence>
<dbReference type="KEGG" id="emc:129341378"/>
<reference evidence="10" key="1">
    <citation type="submission" date="2025-08" db="UniProtKB">
        <authorList>
            <consortium name="RefSeq"/>
        </authorList>
    </citation>
    <scope>IDENTIFICATION</scope>
    <source>
        <tissue evidence="10">Blood</tissue>
    </source>
</reference>
<feature type="chain" id="PRO_5041676361" evidence="7">
    <location>
        <begin position="24"/>
        <end position="395"/>
    </location>
</feature>
<keyword evidence="9" id="KW-1185">Reference proteome</keyword>
<feature type="signal peptide" evidence="7">
    <location>
        <begin position="1"/>
        <end position="23"/>
    </location>
</feature>
<proteinExistence type="predicted"/>
<evidence type="ECO:0000256" key="4">
    <source>
        <dbReference type="ARBA" id="ARBA00023180"/>
    </source>
</evidence>
<dbReference type="GeneID" id="129341378"/>
<dbReference type="AlphaFoldDB" id="A0AA97K9Q8"/>
<organism evidence="9 10">
    <name type="scientific">Eublepharis macularius</name>
    <name type="common">Leopard gecko</name>
    <name type="synonym">Cyrtodactylus macularius</name>
    <dbReference type="NCBI Taxonomy" id="481883"/>
    <lineage>
        <taxon>Eukaryota</taxon>
        <taxon>Metazoa</taxon>
        <taxon>Chordata</taxon>
        <taxon>Craniata</taxon>
        <taxon>Vertebrata</taxon>
        <taxon>Euteleostomi</taxon>
        <taxon>Lepidosauria</taxon>
        <taxon>Squamata</taxon>
        <taxon>Bifurcata</taxon>
        <taxon>Gekkota</taxon>
        <taxon>Eublepharidae</taxon>
        <taxon>Eublepharinae</taxon>
        <taxon>Eublepharis</taxon>
    </lineage>
</organism>
<comment type="subcellular location">
    <subcellularLocation>
        <location evidence="1">Membrane</location>
    </subcellularLocation>
</comment>
<dbReference type="Proteomes" id="UP001190640">
    <property type="component" value="Chromosome 1"/>
</dbReference>
<dbReference type="InterPro" id="IPR003599">
    <property type="entry name" value="Ig_sub"/>
</dbReference>
<evidence type="ECO:0000259" key="8">
    <source>
        <dbReference type="PROSITE" id="PS50835"/>
    </source>
</evidence>
<gene>
    <name evidence="10" type="primary">LOC129341378</name>
</gene>
<sequence length="395" mass="43773">MKSFWCVLFAISLPAGCFREGKAEEAIGTLGGSVTFHLKTSKQFTSITWLRTVQDNPVHFASLDLEADRPCHIKVILPKFERRLNVSRDCKNLQISKLTQDDSGRYRAQIGEDGENFRLKVYKHLLESDLEVQCEKNAPLSGENYTLQLNCSAGKWGDGVNYTWTSTSKNIKSSSSVIQNDFQDSDTNYTCTAKNPVSNASKTVSIEQACDGQAAPTTGPGTVDTTETGNQQEGSSASEKVIPVVIVLIIVIIAAASMGYCLWKKKKIAAHREPRDSPHCTAPDESSKTIYAQIDCLPPEIQQTGTKKPQQRKGPKTKEGPHTIYASVVQPKPVPLQTDDEKIQMEGQEAREKSKKTIYSSITKPQETEDPSIKTVYDTIHAPRCPEESDFHKFL</sequence>
<feature type="compositionally biased region" description="Low complexity" evidence="5">
    <location>
        <begin position="217"/>
        <end position="229"/>
    </location>
</feature>
<evidence type="ECO:0000256" key="3">
    <source>
        <dbReference type="ARBA" id="ARBA00023136"/>
    </source>
</evidence>
<keyword evidence="2 7" id="KW-0732">Signal</keyword>